<dbReference type="InterPro" id="IPR036691">
    <property type="entry name" value="Endo/exonu/phosph_ase_sf"/>
</dbReference>
<evidence type="ECO:0000313" key="3">
    <source>
        <dbReference type="Proteomes" id="UP001324115"/>
    </source>
</evidence>
<keyword evidence="3" id="KW-1185">Reference proteome</keyword>
<accession>A0AAN7IY02</accession>
<evidence type="ECO:0000259" key="1">
    <source>
        <dbReference type="Pfam" id="PF03372"/>
    </source>
</evidence>
<proteinExistence type="predicted"/>
<protein>
    <recommendedName>
        <fullName evidence="1">Endonuclease/exonuclease/phosphatase domain-containing protein</fullName>
    </recommendedName>
</protein>
<sequence length="400" mass="46400">MNIMSWNCRGLGNPWTVQALKRVIKKEDPSLVFLMETKLIVEEMKNVQREIGWSQGIVVASEGRSGGLALLWKPNVKVTVRFINRWYIDALIDSGGDIGEWRLTGFYGNPSTHRRVESWETLKCLGQQLNKPWACIGDFNEILSVNEKEGGGDRSNRQMELFRDCLDITGLMDLGYTGSWFTWAVERRDYGCIRERIDRALGSLEWRRKFPRAKLYHVANSASDHCVLLLRLDQTPRQTKGRGKIFRFESMWLKHDQCEGIVREAWETGLWMQGTNPIDGCLESCRRALSKWNSQVFGHVGQNIERMQRELQLLESRAIGLSNQAQFGETRKNLNKLYAMEEDMWHQRSRSCWAKSGDKNTRYFHEKASSRKQKNTVFGLMDEENQWQEDPAIVKNIAVL</sequence>
<organism evidence="2 3">
    <name type="scientific">Quercus rubra</name>
    <name type="common">Northern red oak</name>
    <name type="synonym">Quercus borealis</name>
    <dbReference type="NCBI Taxonomy" id="3512"/>
    <lineage>
        <taxon>Eukaryota</taxon>
        <taxon>Viridiplantae</taxon>
        <taxon>Streptophyta</taxon>
        <taxon>Embryophyta</taxon>
        <taxon>Tracheophyta</taxon>
        <taxon>Spermatophyta</taxon>
        <taxon>Magnoliopsida</taxon>
        <taxon>eudicotyledons</taxon>
        <taxon>Gunneridae</taxon>
        <taxon>Pentapetalae</taxon>
        <taxon>rosids</taxon>
        <taxon>fabids</taxon>
        <taxon>Fagales</taxon>
        <taxon>Fagaceae</taxon>
        <taxon>Quercus</taxon>
    </lineage>
</organism>
<dbReference type="Gene3D" id="3.60.10.10">
    <property type="entry name" value="Endonuclease/exonuclease/phosphatase"/>
    <property type="match status" value="1"/>
</dbReference>
<dbReference type="Proteomes" id="UP001324115">
    <property type="component" value="Unassembled WGS sequence"/>
</dbReference>
<dbReference type="GO" id="GO:0003824">
    <property type="term" value="F:catalytic activity"/>
    <property type="evidence" value="ECO:0007669"/>
    <property type="project" value="InterPro"/>
</dbReference>
<name>A0AAN7IY02_QUERU</name>
<dbReference type="PANTHER" id="PTHR35218:SF9">
    <property type="entry name" value="ENDONUCLEASE_EXONUCLEASE_PHOSPHATASE DOMAIN-CONTAINING PROTEIN"/>
    <property type="match status" value="1"/>
</dbReference>
<evidence type="ECO:0000313" key="2">
    <source>
        <dbReference type="EMBL" id="KAK4590742.1"/>
    </source>
</evidence>
<dbReference type="PANTHER" id="PTHR35218">
    <property type="entry name" value="RNASE H DOMAIN-CONTAINING PROTEIN"/>
    <property type="match status" value="1"/>
</dbReference>
<comment type="caution">
    <text evidence="2">The sequence shown here is derived from an EMBL/GenBank/DDBJ whole genome shotgun (WGS) entry which is preliminary data.</text>
</comment>
<dbReference type="EMBL" id="JAXUIC010000005">
    <property type="protein sequence ID" value="KAK4590742.1"/>
    <property type="molecule type" value="Genomic_DNA"/>
</dbReference>
<dbReference type="SUPFAM" id="SSF56219">
    <property type="entry name" value="DNase I-like"/>
    <property type="match status" value="1"/>
</dbReference>
<feature type="domain" description="Endonuclease/exonuclease/phosphatase" evidence="1">
    <location>
        <begin position="4"/>
        <end position="225"/>
    </location>
</feature>
<reference evidence="2 3" key="1">
    <citation type="journal article" date="2023" name="G3 (Bethesda)">
        <title>A haplotype-resolved chromosome-scale genome for Quercus rubra L. provides insights into the genetics of adaptive traits for red oak species.</title>
        <authorList>
            <person name="Kapoor B."/>
            <person name="Jenkins J."/>
            <person name="Schmutz J."/>
            <person name="Zhebentyayeva T."/>
            <person name="Kuelheim C."/>
            <person name="Coggeshall M."/>
            <person name="Heim C."/>
            <person name="Lasky J.R."/>
            <person name="Leites L."/>
            <person name="Islam-Faridi N."/>
            <person name="Romero-Severson J."/>
            <person name="DeLeo V.L."/>
            <person name="Lucas S.M."/>
            <person name="Lazic D."/>
            <person name="Gailing O."/>
            <person name="Carlson J."/>
            <person name="Staton M."/>
        </authorList>
    </citation>
    <scope>NUCLEOTIDE SEQUENCE [LARGE SCALE GENOMIC DNA]</scope>
    <source>
        <strain evidence="2">Pseudo-F2</strain>
    </source>
</reference>
<dbReference type="InterPro" id="IPR005135">
    <property type="entry name" value="Endo/exonuclease/phosphatase"/>
</dbReference>
<dbReference type="Pfam" id="PF03372">
    <property type="entry name" value="Exo_endo_phos"/>
    <property type="match status" value="1"/>
</dbReference>
<gene>
    <name evidence="2" type="ORF">RGQ29_021064</name>
</gene>
<dbReference type="AlphaFoldDB" id="A0AAN7IY02"/>